<dbReference type="InterPro" id="IPR000719">
    <property type="entry name" value="Prot_kinase_dom"/>
</dbReference>
<keyword evidence="5" id="KW-1185">Reference proteome</keyword>
<dbReference type="EC" id="2.7.11.1" evidence="1"/>
<comment type="caution">
    <text evidence="4">The sequence shown here is derived from an EMBL/GenBank/DDBJ whole genome shotgun (WGS) entry which is preliminary data.</text>
</comment>
<organism evidence="4 5">
    <name type="scientific">Diploscapter pachys</name>
    <dbReference type="NCBI Taxonomy" id="2018661"/>
    <lineage>
        <taxon>Eukaryota</taxon>
        <taxon>Metazoa</taxon>
        <taxon>Ecdysozoa</taxon>
        <taxon>Nematoda</taxon>
        <taxon>Chromadorea</taxon>
        <taxon>Rhabditida</taxon>
        <taxon>Rhabditina</taxon>
        <taxon>Rhabditomorpha</taxon>
        <taxon>Rhabditoidea</taxon>
        <taxon>Rhabditidae</taxon>
        <taxon>Diploscapter</taxon>
    </lineage>
</organism>
<accession>A0A2A2LK59</accession>
<dbReference type="SUPFAM" id="SSF56112">
    <property type="entry name" value="Protein kinase-like (PK-like)"/>
    <property type="match status" value="1"/>
</dbReference>
<dbReference type="PROSITE" id="PS00108">
    <property type="entry name" value="PROTEIN_KINASE_ST"/>
    <property type="match status" value="1"/>
</dbReference>
<gene>
    <name evidence="4" type="ORF">WR25_09600</name>
</gene>
<proteinExistence type="predicted"/>
<protein>
    <recommendedName>
        <fullName evidence="1">non-specific serine/threonine protein kinase</fullName>
        <ecNumber evidence="1">2.7.11.1</ecNumber>
    </recommendedName>
</protein>
<dbReference type="SMART" id="SM00220">
    <property type="entry name" value="S_TKc"/>
    <property type="match status" value="1"/>
</dbReference>
<evidence type="ECO:0000259" key="3">
    <source>
        <dbReference type="PROSITE" id="PS50011"/>
    </source>
</evidence>
<dbReference type="InterPro" id="IPR050235">
    <property type="entry name" value="CK1_Ser-Thr_kinase"/>
</dbReference>
<dbReference type="Gene3D" id="1.10.510.10">
    <property type="entry name" value="Transferase(Phosphotransferase) domain 1"/>
    <property type="match status" value="1"/>
</dbReference>
<dbReference type="OrthoDB" id="5979581at2759"/>
<dbReference type="InterPro" id="IPR008271">
    <property type="entry name" value="Ser/Thr_kinase_AS"/>
</dbReference>
<evidence type="ECO:0000313" key="5">
    <source>
        <dbReference type="Proteomes" id="UP000218231"/>
    </source>
</evidence>
<dbReference type="AlphaFoldDB" id="A0A2A2LK59"/>
<feature type="region of interest" description="Disordered" evidence="2">
    <location>
        <begin position="38"/>
        <end position="58"/>
    </location>
</feature>
<evidence type="ECO:0000313" key="4">
    <source>
        <dbReference type="EMBL" id="PAV86549.1"/>
    </source>
</evidence>
<dbReference type="STRING" id="2018661.A0A2A2LK59"/>
<name>A0A2A2LK59_9BILA</name>
<dbReference type="GO" id="GO:0004674">
    <property type="term" value="F:protein serine/threonine kinase activity"/>
    <property type="evidence" value="ECO:0007669"/>
    <property type="project" value="UniProtKB-EC"/>
</dbReference>
<dbReference type="Proteomes" id="UP000218231">
    <property type="component" value="Unassembled WGS sequence"/>
</dbReference>
<dbReference type="EMBL" id="LIAE01006659">
    <property type="protein sequence ID" value="PAV86549.1"/>
    <property type="molecule type" value="Genomic_DNA"/>
</dbReference>
<evidence type="ECO:0000256" key="2">
    <source>
        <dbReference type="SAM" id="MobiDB-lite"/>
    </source>
</evidence>
<dbReference type="GO" id="GO:0005524">
    <property type="term" value="F:ATP binding"/>
    <property type="evidence" value="ECO:0007669"/>
    <property type="project" value="InterPro"/>
</dbReference>
<dbReference type="Pfam" id="PF00069">
    <property type="entry name" value="Pkinase"/>
    <property type="match status" value="1"/>
</dbReference>
<feature type="domain" description="Protein kinase" evidence="3">
    <location>
        <begin position="85"/>
        <end position="343"/>
    </location>
</feature>
<sequence>MNGNGKKLESFQKYDVEIKCNSLSLPDSTGRKSLRHQLVARQSSKAPPPQHSKLSKIKTNSVTLPAKAESDGPVHIPKGKVIAGWRVIGKLGEGACGSVYKAQHTKHMDKFAAIKAEVRNANKGNVLKLEVAVLKRVRDKPLMPKIYASGKKANFEYCVMTLYGESISHLISKLKSRKTSVSTQVRIGIHGLAGLKFLHDSGFVHRDVKPANMLMGVDGTAEEKFVHCCDFGLAREFVQLSTDDTGRFVYKLRPPRERAPFRGTARYCSIATHERKEQGRVDDLWALFYTLAEFRTSLPWSSLKYDSREQIAQVKQMCPDEMLYGNSPAHFLKIASHLRYNLT</sequence>
<reference evidence="4 5" key="1">
    <citation type="journal article" date="2017" name="Curr. Biol.">
        <title>Genome architecture and evolution of a unichromosomal asexual nematode.</title>
        <authorList>
            <person name="Fradin H."/>
            <person name="Zegar C."/>
            <person name="Gutwein M."/>
            <person name="Lucas J."/>
            <person name="Kovtun M."/>
            <person name="Corcoran D."/>
            <person name="Baugh L.R."/>
            <person name="Kiontke K."/>
            <person name="Gunsalus K."/>
            <person name="Fitch D.H."/>
            <person name="Piano F."/>
        </authorList>
    </citation>
    <scope>NUCLEOTIDE SEQUENCE [LARGE SCALE GENOMIC DNA]</scope>
    <source>
        <strain evidence="4">PF1309</strain>
    </source>
</reference>
<evidence type="ECO:0000256" key="1">
    <source>
        <dbReference type="ARBA" id="ARBA00012513"/>
    </source>
</evidence>
<dbReference type="PANTHER" id="PTHR11909">
    <property type="entry name" value="CASEIN KINASE-RELATED"/>
    <property type="match status" value="1"/>
</dbReference>
<dbReference type="InterPro" id="IPR011009">
    <property type="entry name" value="Kinase-like_dom_sf"/>
</dbReference>
<dbReference type="PROSITE" id="PS50011">
    <property type="entry name" value="PROTEIN_KINASE_DOM"/>
    <property type="match status" value="1"/>
</dbReference>